<dbReference type="InterPro" id="IPR001683">
    <property type="entry name" value="PX_dom"/>
</dbReference>
<feature type="compositionally biased region" description="Polar residues" evidence="2">
    <location>
        <begin position="398"/>
        <end position="408"/>
    </location>
</feature>
<feature type="compositionally biased region" description="Polar residues" evidence="2">
    <location>
        <begin position="149"/>
        <end position="166"/>
    </location>
</feature>
<dbReference type="InterPro" id="IPR001849">
    <property type="entry name" value="PH_domain"/>
</dbReference>
<dbReference type="PROSITE" id="PS50003">
    <property type="entry name" value="PH_DOMAIN"/>
    <property type="match status" value="1"/>
</dbReference>
<evidence type="ECO:0000256" key="2">
    <source>
        <dbReference type="SAM" id="MobiDB-lite"/>
    </source>
</evidence>
<dbReference type="FunCoup" id="A0A152A6D3">
    <property type="interactions" value="170"/>
</dbReference>
<accession>A0A152A6D3</accession>
<evidence type="ECO:0000313" key="6">
    <source>
        <dbReference type="Proteomes" id="UP000076078"/>
    </source>
</evidence>
<dbReference type="Proteomes" id="UP000076078">
    <property type="component" value="Unassembled WGS sequence"/>
</dbReference>
<name>A0A152A6D3_TIELA</name>
<dbReference type="GO" id="GO:0005829">
    <property type="term" value="C:cytosol"/>
    <property type="evidence" value="ECO:0007669"/>
    <property type="project" value="GOC"/>
</dbReference>
<feature type="domain" description="PH" evidence="3">
    <location>
        <begin position="7"/>
        <end position="110"/>
    </location>
</feature>
<protein>
    <recommendedName>
        <fullName evidence="7">Phox domain-containing protein</fullName>
    </recommendedName>
</protein>
<dbReference type="SUPFAM" id="SSF64268">
    <property type="entry name" value="PX domain"/>
    <property type="match status" value="1"/>
</dbReference>
<feature type="region of interest" description="Disordered" evidence="2">
    <location>
        <begin position="362"/>
        <end position="420"/>
    </location>
</feature>
<feature type="domain" description="PX" evidence="4">
    <location>
        <begin position="604"/>
        <end position="717"/>
    </location>
</feature>
<dbReference type="CDD" id="cd06093">
    <property type="entry name" value="PX_domain"/>
    <property type="match status" value="1"/>
</dbReference>
<proteinExistence type="predicted"/>
<dbReference type="InterPro" id="IPR036871">
    <property type="entry name" value="PX_dom_sf"/>
</dbReference>
<feature type="compositionally biased region" description="Low complexity" evidence="2">
    <location>
        <begin position="763"/>
        <end position="780"/>
    </location>
</feature>
<comment type="caution">
    <text evidence="5">The sequence shown here is derived from an EMBL/GenBank/DDBJ whole genome shotgun (WGS) entry which is preliminary data.</text>
</comment>
<dbReference type="InParanoid" id="A0A152A6D3"/>
<dbReference type="EMBL" id="LODT01000006">
    <property type="protein sequence ID" value="KYR01671.1"/>
    <property type="molecule type" value="Genomic_DNA"/>
</dbReference>
<dbReference type="Gene3D" id="3.30.1520.10">
    <property type="entry name" value="Phox-like domain"/>
    <property type="match status" value="1"/>
</dbReference>
<evidence type="ECO:0008006" key="7">
    <source>
        <dbReference type="Google" id="ProtNLM"/>
    </source>
</evidence>
<dbReference type="GO" id="GO:0034498">
    <property type="term" value="P:early endosome to Golgi transport"/>
    <property type="evidence" value="ECO:0007669"/>
    <property type="project" value="TreeGrafter"/>
</dbReference>
<dbReference type="SMART" id="SM00312">
    <property type="entry name" value="PX"/>
    <property type="match status" value="1"/>
</dbReference>
<dbReference type="GO" id="GO:0031901">
    <property type="term" value="C:early endosome membrane"/>
    <property type="evidence" value="ECO:0007669"/>
    <property type="project" value="TreeGrafter"/>
</dbReference>
<dbReference type="Pfam" id="PF00787">
    <property type="entry name" value="PX"/>
    <property type="match status" value="1"/>
</dbReference>
<feature type="compositionally biased region" description="Low complexity" evidence="2">
    <location>
        <begin position="186"/>
        <end position="195"/>
    </location>
</feature>
<dbReference type="GO" id="GO:0006886">
    <property type="term" value="P:intracellular protein transport"/>
    <property type="evidence" value="ECO:0007669"/>
    <property type="project" value="TreeGrafter"/>
</dbReference>
<dbReference type="GO" id="GO:0035091">
    <property type="term" value="F:phosphatidylinositol binding"/>
    <property type="evidence" value="ECO:0007669"/>
    <property type="project" value="InterPro"/>
</dbReference>
<dbReference type="InterPro" id="IPR028662">
    <property type="entry name" value="SNX8/Mvp1"/>
</dbReference>
<evidence type="ECO:0000259" key="4">
    <source>
        <dbReference type="PROSITE" id="PS50195"/>
    </source>
</evidence>
<reference evidence="5 6" key="1">
    <citation type="submission" date="2015-12" db="EMBL/GenBank/DDBJ databases">
        <title>Dictyostelia acquired genes for synthesis and detection of signals that induce cell-type specialization by lateral gene transfer from prokaryotes.</title>
        <authorList>
            <person name="Gloeckner G."/>
            <person name="Schaap P."/>
        </authorList>
    </citation>
    <scope>NUCLEOTIDE SEQUENCE [LARGE SCALE GENOMIC DNA]</scope>
    <source>
        <strain evidence="5 6">TK</strain>
    </source>
</reference>
<dbReference type="PANTHER" id="PTHR46571:SF1">
    <property type="entry name" value="SORTING NEXIN-8"/>
    <property type="match status" value="1"/>
</dbReference>
<dbReference type="AlphaFoldDB" id="A0A152A6D3"/>
<organism evidence="5 6">
    <name type="scientific">Tieghemostelium lacteum</name>
    <name type="common">Slime mold</name>
    <name type="synonym">Dictyostelium lacteum</name>
    <dbReference type="NCBI Taxonomy" id="361077"/>
    <lineage>
        <taxon>Eukaryota</taxon>
        <taxon>Amoebozoa</taxon>
        <taxon>Evosea</taxon>
        <taxon>Eumycetozoa</taxon>
        <taxon>Dictyostelia</taxon>
        <taxon>Dictyosteliales</taxon>
        <taxon>Raperosteliaceae</taxon>
        <taxon>Tieghemostelium</taxon>
    </lineage>
</organism>
<dbReference type="PROSITE" id="PS50195">
    <property type="entry name" value="PX"/>
    <property type="match status" value="1"/>
</dbReference>
<evidence type="ECO:0000313" key="5">
    <source>
        <dbReference type="EMBL" id="KYR01671.1"/>
    </source>
</evidence>
<dbReference type="OMA" id="WDISIRI"/>
<gene>
    <name evidence="5" type="ORF">DLAC_01675</name>
</gene>
<evidence type="ECO:0000256" key="1">
    <source>
        <dbReference type="ARBA" id="ARBA00004287"/>
    </source>
</evidence>
<dbReference type="PANTHER" id="PTHR46571">
    <property type="entry name" value="SORTING NEXIN-8"/>
    <property type="match status" value="1"/>
</dbReference>
<feature type="region of interest" description="Disordered" evidence="2">
    <location>
        <begin position="750"/>
        <end position="788"/>
    </location>
</feature>
<dbReference type="SUPFAM" id="SSF50729">
    <property type="entry name" value="PH domain-like"/>
    <property type="match status" value="1"/>
</dbReference>
<comment type="subcellular location">
    <subcellularLocation>
        <location evidence="1">Membrane</location>
        <topology evidence="1">Peripheral membrane protein</topology>
        <orientation evidence="1">Cytoplasmic side</orientation>
    </subcellularLocation>
</comment>
<dbReference type="CDD" id="cd00821">
    <property type="entry name" value="PH"/>
    <property type="match status" value="1"/>
</dbReference>
<feature type="region of interest" description="Disordered" evidence="2">
    <location>
        <begin position="288"/>
        <end position="313"/>
    </location>
</feature>
<feature type="compositionally biased region" description="Low complexity" evidence="2">
    <location>
        <begin position="380"/>
        <end position="397"/>
    </location>
</feature>
<feature type="compositionally biased region" description="Acidic residues" evidence="2">
    <location>
        <begin position="410"/>
        <end position="420"/>
    </location>
</feature>
<evidence type="ECO:0000259" key="3">
    <source>
        <dbReference type="PROSITE" id="PS50003"/>
    </source>
</evidence>
<dbReference type="STRING" id="361077.A0A152A6D3"/>
<feature type="region of interest" description="Disordered" evidence="2">
    <location>
        <begin position="149"/>
        <end position="195"/>
    </location>
</feature>
<dbReference type="OrthoDB" id="93876at2759"/>
<dbReference type="CDD" id="cd14279">
    <property type="entry name" value="CUE"/>
    <property type="match status" value="1"/>
</dbReference>
<keyword evidence="6" id="KW-1185">Reference proteome</keyword>
<sequence length="788" mass="89700">MDDDDFKIIKEDILLIEQQTIGENNHLERYYEEKRATLVSEEGCIILYYSDVKNKSFETAQFVSISGCKLVIGDHLDFEIHISQNCILKFQTSTFEDKKQWVVSLEMYTIKQTTPPPQQQQQQQATHQFKFGISMPELKNSTGLLLGSNHRNFNQSAPGQVEGQDSNKNNNNQEEEEEEENLNQRPVNNTTVTPIVTPRQLARDLTAEEEEIIMLFPDVEVHVILDALEFCGGDRDEVVSLLSCQTRLSFQELNSYSPKSKSARSTMENARKRQLQQEIFERELERELEKQEYNVDDDDQQTNGNGHETVDDDPQLTMFLSKYCNSSYSSGSNSLSSFTPTSNLLLSKLRVKSSRIQQIEDYYKQVDGSPSSRSLIPDPNENQNQSQRQQYHYQNSNEYTNSDTSSFSDYEIDDDDTTSSEGEIEIIEIKTQEFIENNNQQEDNLVPPLISISEDNNNMNNSSISITSANINQEEKETVQLVIRKKSVDEMNQLNNSINNQISSSSSSSNGTTQTFQWSYKPGSSVTIQSIHEPIGLRSSASSLNHQTSYNQIIVTPPSSPTITPPISPNLLSPQTRVALSNHAKSMNGSAPNQRHIWKPSTKSGTAWDLSVSITGFLKLKDHIEYRIHVMSKHSEWIVYRRYNNFFLLHKKLREMGQFKDTLVSIPPKKLRGTSYQVAKSRQLALQNYLNGLLSTFKGLFYNNSFVNVFLNADVDSDVFQQFIFQSNQTPQLPLAFNQRLNQIVEEKQQPPNQTITIDHKQISLSSSTPSPISTKEPITQNTTGNSQ</sequence>